<evidence type="ECO:0000313" key="12">
    <source>
        <dbReference type="Proteomes" id="UP000029692"/>
    </source>
</evidence>
<evidence type="ECO:0000256" key="6">
    <source>
        <dbReference type="ARBA" id="ARBA00022842"/>
    </source>
</evidence>
<dbReference type="OrthoDB" id="9807456at2"/>
<dbReference type="AlphaFoldDB" id="A0A098R114"/>
<evidence type="ECO:0000256" key="1">
    <source>
        <dbReference type="ARBA" id="ARBA00008023"/>
    </source>
</evidence>
<dbReference type="RefSeq" id="WP_037547161.1">
    <property type="nucleotide sequence ID" value="NZ_JNUP01000052.1"/>
</dbReference>
<sequence>MQCLFGSFNDHKHGELQQILPGLAIGHPKALGMKEDQAFEETGTTFFQNALGKAKHLWELRESLGLPGVPILADDSGINVKALGGKPGIYSARFGGEEGVSSDTQRNHYLLSLLVGVQDRAAHYTCCMVLYQGEDRFLASQETWEGRIATELSAGTTGFGYDPLFYLPEQGCTVAEIPETLKARISHRAKALLALEGNLKALPELEIPS</sequence>
<evidence type="ECO:0000256" key="7">
    <source>
        <dbReference type="ARBA" id="ARBA00023080"/>
    </source>
</evidence>
<keyword evidence="4 10" id="KW-0547">Nucleotide-binding</keyword>
<dbReference type="HAMAP" id="MF_01405">
    <property type="entry name" value="Non_canon_purine_NTPase"/>
    <property type="match status" value="1"/>
</dbReference>
<feature type="binding site" evidence="10">
    <location>
        <position position="75"/>
    </location>
    <ligand>
        <name>Mg(2+)</name>
        <dbReference type="ChEBI" id="CHEBI:18420"/>
    </ligand>
</feature>
<feature type="binding site" evidence="10">
    <location>
        <position position="40"/>
    </location>
    <ligand>
        <name>Mg(2+)</name>
        <dbReference type="ChEBI" id="CHEBI:18420"/>
    </ligand>
</feature>
<dbReference type="EMBL" id="JNUP01000052">
    <property type="protein sequence ID" value="KGE72407.1"/>
    <property type="molecule type" value="Genomic_DNA"/>
</dbReference>
<dbReference type="Pfam" id="PF01725">
    <property type="entry name" value="Ham1p_like"/>
    <property type="match status" value="1"/>
</dbReference>
<accession>A0A098R114</accession>
<dbReference type="STRING" id="1480694.DC28_06990"/>
<dbReference type="GO" id="GO:0017111">
    <property type="term" value="F:ribonucleoside triphosphate phosphatase activity"/>
    <property type="evidence" value="ECO:0007669"/>
    <property type="project" value="InterPro"/>
</dbReference>
<keyword evidence="12" id="KW-1185">Reference proteome</keyword>
<dbReference type="InterPro" id="IPR029001">
    <property type="entry name" value="ITPase-like_fam"/>
</dbReference>
<dbReference type="GO" id="GO:0036220">
    <property type="term" value="F:ITP diphosphatase activity"/>
    <property type="evidence" value="ECO:0007669"/>
    <property type="project" value="UniProtKB-UniRule"/>
</dbReference>
<dbReference type="CDD" id="cd00515">
    <property type="entry name" value="HAM1"/>
    <property type="match status" value="1"/>
</dbReference>
<comment type="function">
    <text evidence="10">Pyrophosphatase that catalyzes the hydrolysis of nucleoside triphosphates to their monophosphate derivatives, with a high preference for the non-canonical purine nucleotides XTP (xanthosine triphosphate), dITP (deoxyinosine triphosphate) and ITP. Seems to function as a house-cleaning enzyme that removes non-canonical purine nucleotides from the nucleotide pool, thus preventing their incorporation into DNA/RNA and avoiding chromosomal lesions.</text>
</comment>
<keyword evidence="5 10" id="KW-0378">Hydrolase</keyword>
<dbReference type="SUPFAM" id="SSF52972">
    <property type="entry name" value="ITPase-like"/>
    <property type="match status" value="1"/>
</dbReference>
<feature type="binding site" evidence="10">
    <location>
        <position position="182"/>
    </location>
    <ligand>
        <name>substrate</name>
    </ligand>
</feature>
<evidence type="ECO:0000256" key="9">
    <source>
        <dbReference type="ARBA" id="ARBA00052017"/>
    </source>
</evidence>
<dbReference type="GO" id="GO:0009117">
    <property type="term" value="P:nucleotide metabolic process"/>
    <property type="evidence" value="ECO:0007669"/>
    <property type="project" value="UniProtKB-KW"/>
</dbReference>
<evidence type="ECO:0000256" key="8">
    <source>
        <dbReference type="ARBA" id="ARBA00051875"/>
    </source>
</evidence>
<feature type="binding site" evidence="10">
    <location>
        <begin position="187"/>
        <end position="188"/>
    </location>
    <ligand>
        <name>substrate</name>
    </ligand>
</feature>
<feature type="active site" description="Proton acceptor" evidence="10">
    <location>
        <position position="75"/>
    </location>
</feature>
<dbReference type="Gene3D" id="3.90.950.10">
    <property type="match status" value="1"/>
</dbReference>
<reference evidence="11 12" key="1">
    <citation type="submission" date="2014-05" db="EMBL/GenBank/DDBJ databases">
        <title>De novo Genome Sequence of Spirocheata sp.</title>
        <authorList>
            <person name="Shivani Y."/>
            <person name="Subhash Y."/>
            <person name="Tushar L."/>
            <person name="Sasikala C."/>
            <person name="Ramana C.V."/>
        </authorList>
    </citation>
    <scope>NUCLEOTIDE SEQUENCE [LARGE SCALE GENOMIC DNA]</scope>
    <source>
        <strain evidence="11 12">JC230</strain>
    </source>
</reference>
<dbReference type="GO" id="GO:0046872">
    <property type="term" value="F:metal ion binding"/>
    <property type="evidence" value="ECO:0007669"/>
    <property type="project" value="UniProtKB-KW"/>
</dbReference>
<comment type="catalytic activity">
    <reaction evidence="10">
        <text>ITP + H2O = IMP + diphosphate + H(+)</text>
        <dbReference type="Rhea" id="RHEA:29399"/>
        <dbReference type="ChEBI" id="CHEBI:15377"/>
        <dbReference type="ChEBI" id="CHEBI:15378"/>
        <dbReference type="ChEBI" id="CHEBI:33019"/>
        <dbReference type="ChEBI" id="CHEBI:58053"/>
        <dbReference type="ChEBI" id="CHEBI:61402"/>
        <dbReference type="EC" id="3.6.1.66"/>
    </reaction>
</comment>
<keyword evidence="6 10" id="KW-0460">Magnesium</keyword>
<dbReference type="GO" id="GO:0009146">
    <property type="term" value="P:purine nucleoside triphosphate catabolic process"/>
    <property type="evidence" value="ECO:0007669"/>
    <property type="project" value="UniProtKB-UniRule"/>
</dbReference>
<comment type="caution">
    <text evidence="11">The sequence shown here is derived from an EMBL/GenBank/DDBJ whole genome shotgun (WGS) entry which is preliminary data.</text>
</comment>
<comment type="catalytic activity">
    <reaction evidence="8 10">
        <text>dITP + H2O = dIMP + diphosphate + H(+)</text>
        <dbReference type="Rhea" id="RHEA:28342"/>
        <dbReference type="ChEBI" id="CHEBI:15377"/>
        <dbReference type="ChEBI" id="CHEBI:15378"/>
        <dbReference type="ChEBI" id="CHEBI:33019"/>
        <dbReference type="ChEBI" id="CHEBI:61194"/>
        <dbReference type="ChEBI" id="CHEBI:61382"/>
        <dbReference type="EC" id="3.6.1.66"/>
    </reaction>
</comment>
<comment type="similarity">
    <text evidence="1 10">Belongs to the HAM1 NTPase family.</text>
</comment>
<comment type="subunit">
    <text evidence="2 10">Homodimer.</text>
</comment>
<comment type="cofactor">
    <cofactor evidence="10">
        <name>Mg(2+)</name>
        <dbReference type="ChEBI" id="CHEBI:18420"/>
    </cofactor>
    <text evidence="10">Binds 1 Mg(2+) ion per subunit.</text>
</comment>
<gene>
    <name evidence="11" type="ORF">DC28_06990</name>
</gene>
<evidence type="ECO:0000256" key="10">
    <source>
        <dbReference type="HAMAP-Rule" id="MF_01405"/>
    </source>
</evidence>
<dbReference type="eggNOG" id="COG0127">
    <property type="taxonomic scope" value="Bacteria"/>
</dbReference>
<feature type="binding site" evidence="10">
    <location>
        <position position="76"/>
    </location>
    <ligand>
        <name>substrate</name>
    </ligand>
</feature>
<evidence type="ECO:0000256" key="2">
    <source>
        <dbReference type="ARBA" id="ARBA00011738"/>
    </source>
</evidence>
<dbReference type="Proteomes" id="UP000029692">
    <property type="component" value="Unassembled WGS sequence"/>
</dbReference>
<dbReference type="PANTHER" id="PTHR11067:SF9">
    <property type="entry name" value="INOSINE TRIPHOSPHATE PYROPHOSPHATASE"/>
    <property type="match status" value="1"/>
</dbReference>
<dbReference type="GO" id="GO:0035870">
    <property type="term" value="F:dITP diphosphatase activity"/>
    <property type="evidence" value="ECO:0007669"/>
    <property type="project" value="UniProtKB-UniRule"/>
</dbReference>
<feature type="binding site" evidence="10">
    <location>
        <begin position="7"/>
        <end position="12"/>
    </location>
    <ligand>
        <name>substrate</name>
    </ligand>
</feature>
<dbReference type="FunFam" id="3.90.950.10:FF:000001">
    <property type="entry name" value="dITP/XTP pyrophosphatase"/>
    <property type="match status" value="1"/>
</dbReference>
<dbReference type="GO" id="GO:0005829">
    <property type="term" value="C:cytosol"/>
    <property type="evidence" value="ECO:0007669"/>
    <property type="project" value="TreeGrafter"/>
</dbReference>
<name>A0A098R114_9SPIO</name>
<organism evidence="11 12">
    <name type="scientific">Spirochaeta lutea</name>
    <dbReference type="NCBI Taxonomy" id="1480694"/>
    <lineage>
        <taxon>Bacteria</taxon>
        <taxon>Pseudomonadati</taxon>
        <taxon>Spirochaetota</taxon>
        <taxon>Spirochaetia</taxon>
        <taxon>Spirochaetales</taxon>
        <taxon>Spirochaetaceae</taxon>
        <taxon>Spirochaeta</taxon>
    </lineage>
</organism>
<dbReference type="EC" id="3.6.1.66" evidence="10"/>
<dbReference type="PANTHER" id="PTHR11067">
    <property type="entry name" value="INOSINE TRIPHOSPHATE PYROPHOSPHATASE/HAM1 PROTEIN"/>
    <property type="match status" value="1"/>
</dbReference>
<evidence type="ECO:0000313" key="11">
    <source>
        <dbReference type="EMBL" id="KGE72407.1"/>
    </source>
</evidence>
<dbReference type="GO" id="GO:0036222">
    <property type="term" value="F:XTP diphosphatase activity"/>
    <property type="evidence" value="ECO:0007669"/>
    <property type="project" value="UniProtKB-UniRule"/>
</dbReference>
<evidence type="ECO:0000256" key="4">
    <source>
        <dbReference type="ARBA" id="ARBA00022741"/>
    </source>
</evidence>
<dbReference type="InterPro" id="IPR020922">
    <property type="entry name" value="dITP/XTP_pyrophosphatase"/>
</dbReference>
<proteinExistence type="inferred from homology"/>
<evidence type="ECO:0000256" key="5">
    <source>
        <dbReference type="ARBA" id="ARBA00022801"/>
    </source>
</evidence>
<feature type="binding site" evidence="10">
    <location>
        <begin position="159"/>
        <end position="162"/>
    </location>
    <ligand>
        <name>substrate</name>
    </ligand>
</feature>
<protein>
    <recommendedName>
        <fullName evidence="10">dITP/XTP pyrophosphatase</fullName>
        <ecNumber evidence="10">3.6.1.66</ecNumber>
    </recommendedName>
    <alternativeName>
        <fullName evidence="10">Non-canonical purine NTP pyrophosphatase</fullName>
    </alternativeName>
    <alternativeName>
        <fullName evidence="10">Non-standard purine NTP pyrophosphatase</fullName>
    </alternativeName>
    <alternativeName>
        <fullName evidence="10">Nucleoside-triphosphate diphosphatase</fullName>
    </alternativeName>
    <alternativeName>
        <fullName evidence="10">Nucleoside-triphosphate pyrophosphatase</fullName>
        <shortName evidence="10">NTPase</shortName>
    </alternativeName>
</protein>
<dbReference type="InterPro" id="IPR002637">
    <property type="entry name" value="RdgB/HAM1"/>
</dbReference>
<dbReference type="GO" id="GO:0000166">
    <property type="term" value="F:nucleotide binding"/>
    <property type="evidence" value="ECO:0007669"/>
    <property type="project" value="UniProtKB-KW"/>
</dbReference>
<comment type="catalytic activity">
    <reaction evidence="9 10">
        <text>XTP + H2O = XMP + diphosphate + H(+)</text>
        <dbReference type="Rhea" id="RHEA:28610"/>
        <dbReference type="ChEBI" id="CHEBI:15377"/>
        <dbReference type="ChEBI" id="CHEBI:15378"/>
        <dbReference type="ChEBI" id="CHEBI:33019"/>
        <dbReference type="ChEBI" id="CHEBI:57464"/>
        <dbReference type="ChEBI" id="CHEBI:61314"/>
        <dbReference type="EC" id="3.6.1.66"/>
    </reaction>
</comment>
<keyword evidence="3 10" id="KW-0479">Metal-binding</keyword>
<evidence type="ECO:0000256" key="3">
    <source>
        <dbReference type="ARBA" id="ARBA00022723"/>
    </source>
</evidence>
<keyword evidence="7 10" id="KW-0546">Nucleotide metabolism</keyword>